<dbReference type="InterPro" id="IPR021388">
    <property type="entry name" value="DUF3024"/>
</dbReference>
<dbReference type="EMBL" id="UOFB01000192">
    <property type="protein sequence ID" value="VAW47355.1"/>
    <property type="molecule type" value="Genomic_DNA"/>
</dbReference>
<dbReference type="AlphaFoldDB" id="A0A3B0VUN4"/>
<accession>A0A3B0VUN4</accession>
<sequence>MAISEFEIKRVESIISKFVESRRPPAHVRDQVDLDFRISDQSVEIFEIGPLWNDPSVKSESPIAKATYVKSRKVWNIYWMMSDLKWHKYSPNPDVKLLEDFVKTVNEDKNACFWG</sequence>
<name>A0A3B0VUN4_9ZZZZ</name>
<reference evidence="1" key="1">
    <citation type="submission" date="2018-06" db="EMBL/GenBank/DDBJ databases">
        <authorList>
            <person name="Zhirakovskaya E."/>
        </authorList>
    </citation>
    <scope>NUCLEOTIDE SEQUENCE</scope>
</reference>
<dbReference type="Pfam" id="PF11225">
    <property type="entry name" value="DUF3024"/>
    <property type="match status" value="1"/>
</dbReference>
<evidence type="ECO:0000313" key="1">
    <source>
        <dbReference type="EMBL" id="VAW47355.1"/>
    </source>
</evidence>
<proteinExistence type="predicted"/>
<gene>
    <name evidence="1" type="ORF">MNBD_GAMMA04-1610</name>
</gene>
<organism evidence="1">
    <name type="scientific">hydrothermal vent metagenome</name>
    <dbReference type="NCBI Taxonomy" id="652676"/>
    <lineage>
        <taxon>unclassified sequences</taxon>
        <taxon>metagenomes</taxon>
        <taxon>ecological metagenomes</taxon>
    </lineage>
</organism>
<protein>
    <recommendedName>
        <fullName evidence="2">DUF3024 domain-containing protein</fullName>
    </recommendedName>
</protein>
<evidence type="ECO:0008006" key="2">
    <source>
        <dbReference type="Google" id="ProtNLM"/>
    </source>
</evidence>